<accession>A0A1V9ES97</accession>
<dbReference type="SMART" id="SM00564">
    <property type="entry name" value="PQQ"/>
    <property type="match status" value="8"/>
</dbReference>
<name>A0A1V9ES97_9BACT</name>
<dbReference type="STRING" id="354355.SAMN05660816_04407"/>
<dbReference type="InterPro" id="IPR018391">
    <property type="entry name" value="PQQ_b-propeller_rpt"/>
</dbReference>
<dbReference type="InterPro" id="IPR011047">
    <property type="entry name" value="Quinoprotein_ADH-like_sf"/>
</dbReference>
<proteinExistence type="predicted"/>
<dbReference type="PROSITE" id="PS51257">
    <property type="entry name" value="PROKAR_LIPOPROTEIN"/>
    <property type="match status" value="1"/>
</dbReference>
<feature type="domain" description="Pyrrolo-quinoline quinone repeat" evidence="1">
    <location>
        <begin position="346"/>
        <end position="494"/>
    </location>
</feature>
<evidence type="ECO:0000313" key="2">
    <source>
        <dbReference type="EMBL" id="OQP49027.1"/>
    </source>
</evidence>
<keyword evidence="3" id="KW-1185">Reference proteome</keyword>
<gene>
    <name evidence="2" type="ORF">A4H97_29550</name>
</gene>
<sequence>MRLFHTLCLLVVATGVLIAGCKKSDHHDPSSSVYIIKAFTFTRTLNTGLTVDVDGVIGKDTISVLVPPGIQLTRLVPTITYQGASLSPADKTPQDFSTPVRYTVTAQNGMLHTWVVVVRNQSTDKSIISFQLRPQENPGLSTTINGIITNDTITVPYSGPLPLSGLTPYVTYTGVRLSPNSGEKKDFTQPVFYNVTAEDGSIKEYRVSVVQNKLLYIGSDDGNLYAIDASTGVQCWKFSMGGSIRSSPTLAAGTVYVGSGNGYLYAVDSATGSLKWRHGFSQPVYSCPTVSGGSVFVYCAANLVSLDTATGNVNWQYYTNDLVNVVESPTVANGMVYVSTYLGSFSVGAINVTTGKLVWGYQSGGLGRSNPAVVNGVVYAGQEGYTVVALDAFNGAEKWHYYNREHGGSTSPTVAAGKVFSGDFDGSIYALDSATGALQWNFASNGIQYMGYQSATGITVGLWSSPVYANGIVFAGNNDGENYAINAATGRSAWIWYLDGLSANPAATQATVANGTVFFGTTGGQVMAMDAASGVVKWTFQTNRAVYSGACVVGIDGTVYHPGESGDTQ</sequence>
<dbReference type="EMBL" id="LVXG01000016">
    <property type="protein sequence ID" value="OQP49027.1"/>
    <property type="molecule type" value="Genomic_DNA"/>
</dbReference>
<dbReference type="InterPro" id="IPR002372">
    <property type="entry name" value="PQQ_rpt_dom"/>
</dbReference>
<comment type="caution">
    <text evidence="2">The sequence shown here is derived from an EMBL/GenBank/DDBJ whole genome shotgun (WGS) entry which is preliminary data.</text>
</comment>
<dbReference type="OrthoDB" id="7012117at2"/>
<dbReference type="PANTHER" id="PTHR34512:SF30">
    <property type="entry name" value="OUTER MEMBRANE PROTEIN ASSEMBLY FACTOR BAMB"/>
    <property type="match status" value="1"/>
</dbReference>
<evidence type="ECO:0000313" key="3">
    <source>
        <dbReference type="Proteomes" id="UP000192610"/>
    </source>
</evidence>
<dbReference type="Gene3D" id="2.130.10.10">
    <property type="entry name" value="YVTN repeat-like/Quinoprotein amine dehydrogenase"/>
    <property type="match status" value="1"/>
</dbReference>
<feature type="domain" description="Pyrrolo-quinoline quinone repeat" evidence="1">
    <location>
        <begin position="209"/>
        <end position="343"/>
    </location>
</feature>
<dbReference type="RefSeq" id="WP_081200519.1">
    <property type="nucleotide sequence ID" value="NZ_FOCZ01000008.1"/>
</dbReference>
<dbReference type="PANTHER" id="PTHR34512">
    <property type="entry name" value="CELL SURFACE PROTEIN"/>
    <property type="match status" value="1"/>
</dbReference>
<reference evidence="3" key="1">
    <citation type="submission" date="2016-04" db="EMBL/GenBank/DDBJ databases">
        <authorList>
            <person name="Chen L."/>
            <person name="Zhuang W."/>
            <person name="Wang G."/>
        </authorList>
    </citation>
    <scope>NUCLEOTIDE SEQUENCE [LARGE SCALE GENOMIC DNA]</scope>
    <source>
        <strain evidence="3">17621</strain>
    </source>
</reference>
<dbReference type="Pfam" id="PF13360">
    <property type="entry name" value="PQQ_2"/>
    <property type="match status" value="2"/>
</dbReference>
<dbReference type="InterPro" id="IPR015943">
    <property type="entry name" value="WD40/YVTN_repeat-like_dom_sf"/>
</dbReference>
<dbReference type="Gene3D" id="2.60.40.2340">
    <property type="match status" value="2"/>
</dbReference>
<dbReference type="SUPFAM" id="SSF50998">
    <property type="entry name" value="Quinoprotein alcohol dehydrogenase-like"/>
    <property type="match status" value="2"/>
</dbReference>
<dbReference type="AlphaFoldDB" id="A0A1V9ES97"/>
<dbReference type="Proteomes" id="UP000192610">
    <property type="component" value="Unassembled WGS sequence"/>
</dbReference>
<protein>
    <recommendedName>
        <fullName evidence="1">Pyrrolo-quinoline quinone repeat domain-containing protein</fullName>
    </recommendedName>
</protein>
<evidence type="ECO:0000259" key="1">
    <source>
        <dbReference type="Pfam" id="PF13360"/>
    </source>
</evidence>
<dbReference type="Gene3D" id="2.40.10.480">
    <property type="match status" value="3"/>
</dbReference>
<organism evidence="2 3">
    <name type="scientific">Niastella yeongjuensis</name>
    <dbReference type="NCBI Taxonomy" id="354355"/>
    <lineage>
        <taxon>Bacteria</taxon>
        <taxon>Pseudomonadati</taxon>
        <taxon>Bacteroidota</taxon>
        <taxon>Chitinophagia</taxon>
        <taxon>Chitinophagales</taxon>
        <taxon>Chitinophagaceae</taxon>
        <taxon>Niastella</taxon>
    </lineage>
</organism>